<keyword evidence="4" id="KW-1185">Reference proteome</keyword>
<reference evidence="3 4" key="1">
    <citation type="submission" date="2018-07" db="EMBL/GenBank/DDBJ databases">
        <title>Chitinophaga K2CV101002-2 sp. nov., isolated from a monsoon evergreen broad-leaved forest soil.</title>
        <authorList>
            <person name="Lv Y."/>
        </authorList>
    </citation>
    <scope>NUCLEOTIDE SEQUENCE [LARGE SCALE GENOMIC DNA]</scope>
    <source>
        <strain evidence="3 4">GDMCC 1.1288</strain>
    </source>
</reference>
<protein>
    <submittedName>
        <fullName evidence="3">ATPase</fullName>
    </submittedName>
</protein>
<dbReference type="Gene3D" id="3.30.530.20">
    <property type="match status" value="1"/>
</dbReference>
<name>A0A3E1YGU8_9BACT</name>
<comment type="caution">
    <text evidence="3">The sequence shown here is derived from an EMBL/GenBank/DDBJ whole genome shotgun (WGS) entry which is preliminary data.</text>
</comment>
<proteinExistence type="inferred from homology"/>
<comment type="similarity">
    <text evidence="1">Belongs to the AHA1 family.</text>
</comment>
<dbReference type="SUPFAM" id="SSF55961">
    <property type="entry name" value="Bet v1-like"/>
    <property type="match status" value="1"/>
</dbReference>
<evidence type="ECO:0000313" key="3">
    <source>
        <dbReference type="EMBL" id="RFS26588.1"/>
    </source>
</evidence>
<evidence type="ECO:0000256" key="1">
    <source>
        <dbReference type="ARBA" id="ARBA00006817"/>
    </source>
</evidence>
<dbReference type="EMBL" id="QPMM01000001">
    <property type="protein sequence ID" value="RFS26588.1"/>
    <property type="molecule type" value="Genomic_DNA"/>
</dbReference>
<accession>A0A3E1YGU8</accession>
<evidence type="ECO:0000259" key="2">
    <source>
        <dbReference type="Pfam" id="PF08327"/>
    </source>
</evidence>
<dbReference type="OrthoDB" id="2364866at2"/>
<dbReference type="Pfam" id="PF08327">
    <property type="entry name" value="AHSA1"/>
    <property type="match status" value="1"/>
</dbReference>
<sequence length="150" mass="17113">MEKLEIQCAMQISKPIHEVFESIIDPQKMSGYFISKGSDVMSAGKTIKWQFPEFDDEFNIKVLAIKEDEQVTFQWEGAKGHQTEVNITLSSRPGNATLINLTEGKLDNNAEGIKWLNSNAFGWSNFLSCMKAYLEYNINLRTGAFDYMKK</sequence>
<dbReference type="InterPro" id="IPR023393">
    <property type="entry name" value="START-like_dom_sf"/>
</dbReference>
<dbReference type="Proteomes" id="UP000260644">
    <property type="component" value="Unassembled WGS sequence"/>
</dbReference>
<organism evidence="3 4">
    <name type="scientific">Chitinophaga silvatica</name>
    <dbReference type="NCBI Taxonomy" id="2282649"/>
    <lineage>
        <taxon>Bacteria</taxon>
        <taxon>Pseudomonadati</taxon>
        <taxon>Bacteroidota</taxon>
        <taxon>Chitinophagia</taxon>
        <taxon>Chitinophagales</taxon>
        <taxon>Chitinophagaceae</taxon>
        <taxon>Chitinophaga</taxon>
    </lineage>
</organism>
<evidence type="ECO:0000313" key="4">
    <source>
        <dbReference type="Proteomes" id="UP000260644"/>
    </source>
</evidence>
<dbReference type="RefSeq" id="WP_116973779.1">
    <property type="nucleotide sequence ID" value="NZ_QPMM01000001.1"/>
</dbReference>
<dbReference type="AlphaFoldDB" id="A0A3E1YGU8"/>
<dbReference type="InterPro" id="IPR013538">
    <property type="entry name" value="ASHA1/2-like_C"/>
</dbReference>
<feature type="domain" description="Activator of Hsp90 ATPase homologue 1/2-like C-terminal" evidence="2">
    <location>
        <begin position="15"/>
        <end position="135"/>
    </location>
</feature>
<gene>
    <name evidence="3" type="ORF">DVR12_02030</name>
</gene>